<organism evidence="2 3">
    <name type="scientific">Gilvimarinus xylanilyticus</name>
    <dbReference type="NCBI Taxonomy" id="2944139"/>
    <lineage>
        <taxon>Bacteria</taxon>
        <taxon>Pseudomonadati</taxon>
        <taxon>Pseudomonadota</taxon>
        <taxon>Gammaproteobacteria</taxon>
        <taxon>Cellvibrionales</taxon>
        <taxon>Cellvibrionaceae</taxon>
        <taxon>Gilvimarinus</taxon>
    </lineage>
</organism>
<gene>
    <name evidence="2" type="ORF">M6D89_11065</name>
</gene>
<dbReference type="AlphaFoldDB" id="A0A9X2HWT3"/>
<dbReference type="Gene3D" id="3.10.620.30">
    <property type="match status" value="1"/>
</dbReference>
<dbReference type="Proteomes" id="UP001139319">
    <property type="component" value="Unassembled WGS sequence"/>
</dbReference>
<reference evidence="2" key="2">
    <citation type="submission" date="2023-01" db="EMBL/GenBank/DDBJ databases">
        <title>Gilvimarinus xylanilyticus HB14 isolated from Caulerpa lentillifera aquaculture base in Hainan, China.</title>
        <authorList>
            <person name="Zhang Y.-J."/>
        </authorList>
    </citation>
    <scope>NUCLEOTIDE SEQUENCE</scope>
    <source>
        <strain evidence="2">HB14</strain>
    </source>
</reference>
<protein>
    <submittedName>
        <fullName evidence="2">Transglutaminase family protein</fullName>
    </submittedName>
</protein>
<dbReference type="SMART" id="SM00460">
    <property type="entry name" value="TGc"/>
    <property type="match status" value="1"/>
</dbReference>
<comment type="caution">
    <text evidence="2">The sequence shown here is derived from an EMBL/GenBank/DDBJ whole genome shotgun (WGS) entry which is preliminary data.</text>
</comment>
<dbReference type="EMBL" id="JAMFTH010000003">
    <property type="protein sequence ID" value="MCP8899838.1"/>
    <property type="molecule type" value="Genomic_DNA"/>
</dbReference>
<evidence type="ECO:0000259" key="1">
    <source>
        <dbReference type="SMART" id="SM00460"/>
    </source>
</evidence>
<sequence length="198" mass="21868">MDSASLTPYLASSEYIDWHSENVQQQSKALTRGLTTDTDKARACFTFVREDIAHSWDYQRNPVTCKASDVLHHKTGYCYAKSHLLAALLRAAGIPAGLCYQRLTIGNTPPFCLHGLNAVYLKEFGWHRIDARGNKAGVTAEFCPPHESLAFPIVTPGEADLAEIWAEPLPIITECLTTHKTWQGVAENLPDISQGEQG</sequence>
<name>A0A9X2HWT3_9GAMM</name>
<evidence type="ECO:0000313" key="2">
    <source>
        <dbReference type="EMBL" id="MCP8899838.1"/>
    </source>
</evidence>
<proteinExistence type="predicted"/>
<accession>A0A9X2HWT3</accession>
<dbReference type="PANTHER" id="PTHR33490">
    <property type="entry name" value="BLR5614 PROTEIN-RELATED"/>
    <property type="match status" value="1"/>
</dbReference>
<dbReference type="SUPFAM" id="SSF54001">
    <property type="entry name" value="Cysteine proteinases"/>
    <property type="match status" value="1"/>
</dbReference>
<reference evidence="2" key="1">
    <citation type="submission" date="2022-05" db="EMBL/GenBank/DDBJ databases">
        <authorList>
            <person name="Sun H.-N."/>
        </authorList>
    </citation>
    <scope>NUCLEOTIDE SEQUENCE</scope>
    <source>
        <strain evidence="2">HB14</strain>
    </source>
</reference>
<feature type="domain" description="Transglutaminase-like" evidence="1">
    <location>
        <begin position="70"/>
        <end position="133"/>
    </location>
</feature>
<evidence type="ECO:0000313" key="3">
    <source>
        <dbReference type="Proteomes" id="UP001139319"/>
    </source>
</evidence>
<dbReference type="Pfam" id="PF01841">
    <property type="entry name" value="Transglut_core"/>
    <property type="match status" value="1"/>
</dbReference>
<dbReference type="InterPro" id="IPR038765">
    <property type="entry name" value="Papain-like_cys_pep_sf"/>
</dbReference>
<dbReference type="RefSeq" id="WP_253968135.1">
    <property type="nucleotide sequence ID" value="NZ_JAMFTH010000003.1"/>
</dbReference>
<keyword evidence="3" id="KW-1185">Reference proteome</keyword>
<dbReference type="InterPro" id="IPR002931">
    <property type="entry name" value="Transglutaminase-like"/>
</dbReference>
<dbReference type="PANTHER" id="PTHR33490:SF3">
    <property type="entry name" value="CONSERVED INTEGRAL MEMBRANE PROTEIN"/>
    <property type="match status" value="1"/>
</dbReference>